<evidence type="ECO:0000313" key="5">
    <source>
        <dbReference type="Proteomes" id="UP001060919"/>
    </source>
</evidence>
<dbReference type="InterPro" id="IPR006619">
    <property type="entry name" value="PGRP_domain_met/bac"/>
</dbReference>
<dbReference type="SUPFAM" id="SSF55846">
    <property type="entry name" value="N-acetylmuramoyl-L-alanine amidase-like"/>
    <property type="match status" value="1"/>
</dbReference>
<dbReference type="RefSeq" id="WP_264793432.1">
    <property type="nucleotide sequence ID" value="NZ_AP026867.1"/>
</dbReference>
<dbReference type="CDD" id="cd06583">
    <property type="entry name" value="PGRP"/>
    <property type="match status" value="1"/>
</dbReference>
<dbReference type="GO" id="GO:0008745">
    <property type="term" value="F:N-acetylmuramoyl-L-alanine amidase activity"/>
    <property type="evidence" value="ECO:0007669"/>
    <property type="project" value="InterPro"/>
</dbReference>
<dbReference type="EMBL" id="AP026867">
    <property type="protein sequence ID" value="BDS12355.1"/>
    <property type="molecule type" value="Genomic_DNA"/>
</dbReference>
<sequence length="186" mass="20869">MKKAKFTFNQKLGWGGLGFFLLLLVIWFKSQSIKIIDKSNHLMRSSTKQYATRTLDVITQIIVHHSASIGQIAEDYARYHVLSKGWAAIAYHFIIEKDGTIIQGNPLTNISNHTAGQNTKSIGICLSGNFNLEQPSPKQLKSLKKLIHHLRNQLPQALAVYGHKDHGSTSCPGTNLYQQLNQYQLA</sequence>
<evidence type="ECO:0000313" key="4">
    <source>
        <dbReference type="EMBL" id="BDS12355.1"/>
    </source>
</evidence>
<dbReference type="InterPro" id="IPR015510">
    <property type="entry name" value="PGRP"/>
</dbReference>
<dbReference type="AlphaFoldDB" id="A0A916DU99"/>
<accession>A0A916DU99</accession>
<dbReference type="SMART" id="SM00701">
    <property type="entry name" value="PGRP"/>
    <property type="match status" value="1"/>
</dbReference>
<proteinExistence type="inferred from homology"/>
<dbReference type="SMART" id="SM00644">
    <property type="entry name" value="Ami_2"/>
    <property type="match status" value="1"/>
</dbReference>
<dbReference type="Proteomes" id="UP001060919">
    <property type="component" value="Chromosome"/>
</dbReference>
<evidence type="ECO:0000259" key="2">
    <source>
        <dbReference type="SMART" id="SM00644"/>
    </source>
</evidence>
<dbReference type="KEGG" id="aup:AsAng_0030760"/>
<evidence type="ECO:0000256" key="1">
    <source>
        <dbReference type="ARBA" id="ARBA00007553"/>
    </source>
</evidence>
<organism evidence="4 5">
    <name type="scientific">Aureispira anguillae</name>
    <dbReference type="NCBI Taxonomy" id="2864201"/>
    <lineage>
        <taxon>Bacteria</taxon>
        <taxon>Pseudomonadati</taxon>
        <taxon>Bacteroidota</taxon>
        <taxon>Saprospiria</taxon>
        <taxon>Saprospirales</taxon>
        <taxon>Saprospiraceae</taxon>
        <taxon>Aureispira</taxon>
    </lineage>
</organism>
<reference evidence="4" key="1">
    <citation type="submission" date="2022-09" db="EMBL/GenBank/DDBJ databases">
        <title>Aureispira anguillicida sp. nov., isolated from Leptocephalus of Japanese eel Anguilla japonica.</title>
        <authorList>
            <person name="Yuasa K."/>
            <person name="Mekata T."/>
            <person name="Ikunari K."/>
        </authorList>
    </citation>
    <scope>NUCLEOTIDE SEQUENCE</scope>
    <source>
        <strain evidence="4">EL160426</strain>
    </source>
</reference>
<feature type="domain" description="Peptidoglycan recognition protein family" evidence="3">
    <location>
        <begin position="33"/>
        <end position="167"/>
    </location>
</feature>
<protein>
    <submittedName>
        <fullName evidence="4">N-acetylmuramoyl-L-alanine amidase</fullName>
    </submittedName>
</protein>
<keyword evidence="5" id="KW-1185">Reference proteome</keyword>
<feature type="domain" description="N-acetylmuramoyl-L-alanine amidase" evidence="2">
    <location>
        <begin position="47"/>
        <end position="173"/>
    </location>
</feature>
<dbReference type="Gene3D" id="3.40.80.10">
    <property type="entry name" value="Peptidoglycan recognition protein-like"/>
    <property type="match status" value="1"/>
</dbReference>
<dbReference type="PANTHER" id="PTHR11022:SF41">
    <property type="entry name" value="PEPTIDOGLYCAN-RECOGNITION PROTEIN LC-RELATED"/>
    <property type="match status" value="1"/>
</dbReference>
<dbReference type="GO" id="GO:0009253">
    <property type="term" value="P:peptidoglycan catabolic process"/>
    <property type="evidence" value="ECO:0007669"/>
    <property type="project" value="InterPro"/>
</dbReference>
<dbReference type="InterPro" id="IPR002502">
    <property type="entry name" value="Amidase_domain"/>
</dbReference>
<evidence type="ECO:0000259" key="3">
    <source>
        <dbReference type="SMART" id="SM00701"/>
    </source>
</evidence>
<dbReference type="Pfam" id="PF01510">
    <property type="entry name" value="Amidase_2"/>
    <property type="match status" value="1"/>
</dbReference>
<dbReference type="InterPro" id="IPR036505">
    <property type="entry name" value="Amidase/PGRP_sf"/>
</dbReference>
<dbReference type="GO" id="GO:0008270">
    <property type="term" value="F:zinc ion binding"/>
    <property type="evidence" value="ECO:0007669"/>
    <property type="project" value="InterPro"/>
</dbReference>
<gene>
    <name evidence="4" type="ORF">AsAng_0030760</name>
</gene>
<dbReference type="PANTHER" id="PTHR11022">
    <property type="entry name" value="PEPTIDOGLYCAN RECOGNITION PROTEIN"/>
    <property type="match status" value="1"/>
</dbReference>
<comment type="similarity">
    <text evidence="1">Belongs to the N-acetylmuramoyl-L-alanine amidase 2 family.</text>
</comment>
<name>A0A916DU99_9BACT</name>